<dbReference type="PANTHER" id="PTHR11895">
    <property type="entry name" value="TRANSAMIDASE"/>
    <property type="match status" value="1"/>
</dbReference>
<evidence type="ECO:0000313" key="3">
    <source>
        <dbReference type="EMBL" id="MDD7972959.1"/>
    </source>
</evidence>
<dbReference type="Pfam" id="PF01425">
    <property type="entry name" value="Amidase"/>
    <property type="match status" value="1"/>
</dbReference>
<gene>
    <name evidence="3" type="ORF">PUT78_17870</name>
</gene>
<evidence type="ECO:0000256" key="1">
    <source>
        <dbReference type="SAM" id="MobiDB-lite"/>
    </source>
</evidence>
<accession>A0ABT5TCU9</accession>
<keyword evidence="4" id="KW-1185">Reference proteome</keyword>
<name>A0ABT5TCU9_9RHOB</name>
<dbReference type="Proteomes" id="UP001431784">
    <property type="component" value="Unassembled WGS sequence"/>
</dbReference>
<sequence>MLVEELTAWEAAEAISAGRLRAEGLAQSVLEQIAKNQDLHAFTSIDPERVLEDARDADCRSASGQALGPLHGVPISFKDSINVFGHPTTAGTKALSNFWPDCNAPVVEQLRRSGAIMLGKVGMHELAYGATSQNPTFGTPRNPHDRSKTAGGSSGGSGTAVAACLGPVSIGTDTGGSVRVPAAFCGVWGYRPTLGRWPTDGIVPISTSRDTPGPLARSARDLALIDRCVTGQTTGHRSLKGLRIGVSERYFWENAAPEVAALCRAALHLAEEEGAELVNVDAFDLVRPHLESAMIVPVYEGRIELEAFLAKHGLDLDYAKVGDLVSSPDVRVIFDSQRDPTTRITEEAYRVAATVHRPALIAAGAGLFARNRIDLLACPTTLFEAPDLDGPGTLRLGDQDLSVFDAIIHNADLLSNAAFTGVSVPVGKTDRGLPVGLALDAPPGCDSLVLGAAMAFERVMSAASS</sequence>
<dbReference type="EMBL" id="JAQZSM010000022">
    <property type="protein sequence ID" value="MDD7972959.1"/>
    <property type="molecule type" value="Genomic_DNA"/>
</dbReference>
<comment type="caution">
    <text evidence="3">The sequence shown here is derived from an EMBL/GenBank/DDBJ whole genome shotgun (WGS) entry which is preliminary data.</text>
</comment>
<dbReference type="InterPro" id="IPR023631">
    <property type="entry name" value="Amidase_dom"/>
</dbReference>
<dbReference type="RefSeq" id="WP_274353634.1">
    <property type="nucleotide sequence ID" value="NZ_JAQZSM010000022.1"/>
</dbReference>
<dbReference type="SUPFAM" id="SSF75304">
    <property type="entry name" value="Amidase signature (AS) enzymes"/>
    <property type="match status" value="1"/>
</dbReference>
<feature type="domain" description="Amidase" evidence="2">
    <location>
        <begin position="27"/>
        <end position="450"/>
    </location>
</feature>
<dbReference type="Gene3D" id="3.90.1300.10">
    <property type="entry name" value="Amidase signature (AS) domain"/>
    <property type="match status" value="1"/>
</dbReference>
<organism evidence="3 4">
    <name type="scientific">Roseinatronobacter alkalisoli</name>
    <dbReference type="NCBI Taxonomy" id="3028235"/>
    <lineage>
        <taxon>Bacteria</taxon>
        <taxon>Pseudomonadati</taxon>
        <taxon>Pseudomonadota</taxon>
        <taxon>Alphaproteobacteria</taxon>
        <taxon>Rhodobacterales</taxon>
        <taxon>Paracoccaceae</taxon>
        <taxon>Roseinatronobacter</taxon>
    </lineage>
</organism>
<dbReference type="InterPro" id="IPR000120">
    <property type="entry name" value="Amidase"/>
</dbReference>
<dbReference type="InterPro" id="IPR020556">
    <property type="entry name" value="Amidase_CS"/>
</dbReference>
<dbReference type="PROSITE" id="PS00571">
    <property type="entry name" value="AMIDASES"/>
    <property type="match status" value="1"/>
</dbReference>
<evidence type="ECO:0000259" key="2">
    <source>
        <dbReference type="Pfam" id="PF01425"/>
    </source>
</evidence>
<reference evidence="3" key="1">
    <citation type="submission" date="2023-02" db="EMBL/GenBank/DDBJ databases">
        <title>Description of Roseinatronobacter alkalisoli sp. nov., an alkaliphilic bacerium isolated from soda soil.</title>
        <authorList>
            <person name="Wei W."/>
        </authorList>
    </citation>
    <scope>NUCLEOTIDE SEQUENCE</scope>
    <source>
        <strain evidence="3">HJB301</strain>
    </source>
</reference>
<dbReference type="InterPro" id="IPR036928">
    <property type="entry name" value="AS_sf"/>
</dbReference>
<proteinExistence type="predicted"/>
<protein>
    <submittedName>
        <fullName evidence="3">Amidase family protein</fullName>
    </submittedName>
</protein>
<dbReference type="PANTHER" id="PTHR11895:SF151">
    <property type="entry name" value="GLUTAMYL-TRNA(GLN) AMIDOTRANSFERASE SUBUNIT A"/>
    <property type="match status" value="1"/>
</dbReference>
<evidence type="ECO:0000313" key="4">
    <source>
        <dbReference type="Proteomes" id="UP001431784"/>
    </source>
</evidence>
<feature type="region of interest" description="Disordered" evidence="1">
    <location>
        <begin position="132"/>
        <end position="156"/>
    </location>
</feature>